<accession>C5KY38</accession>
<comment type="cofactor">
    <cofactor evidence="1">
        <name>Zn(2+)</name>
        <dbReference type="ChEBI" id="CHEBI:29105"/>
    </cofactor>
</comment>
<evidence type="ECO:0000313" key="6">
    <source>
        <dbReference type="EMBL" id="EER10645.1"/>
    </source>
</evidence>
<feature type="active site" description="Proton donor/acceptor" evidence="3">
    <location>
        <position position="553"/>
    </location>
</feature>
<evidence type="ECO:0000256" key="2">
    <source>
        <dbReference type="ARBA" id="ARBA00005988"/>
    </source>
</evidence>
<dbReference type="InterPro" id="IPR050821">
    <property type="entry name" value="Cytosolic_carboxypeptidase"/>
</dbReference>
<feature type="region of interest" description="Disordered" evidence="4">
    <location>
        <begin position="1"/>
        <end position="66"/>
    </location>
</feature>
<dbReference type="GO" id="GO:0008270">
    <property type="term" value="F:zinc ion binding"/>
    <property type="evidence" value="ECO:0007669"/>
    <property type="project" value="InterPro"/>
</dbReference>
<evidence type="ECO:0000313" key="7">
    <source>
        <dbReference type="Proteomes" id="UP000007800"/>
    </source>
</evidence>
<gene>
    <name evidence="6" type="ORF">Pmar_PMAR019026</name>
</gene>
<protein>
    <recommendedName>
        <fullName evidence="5">Peptidase M14 domain-containing protein</fullName>
    </recommendedName>
</protein>
<dbReference type="GO" id="GO:0006508">
    <property type="term" value="P:proteolysis"/>
    <property type="evidence" value="ECO:0007669"/>
    <property type="project" value="InterPro"/>
</dbReference>
<dbReference type="Proteomes" id="UP000007800">
    <property type="component" value="Unassembled WGS sequence"/>
</dbReference>
<dbReference type="AlphaFoldDB" id="C5KY38"/>
<reference evidence="6 7" key="1">
    <citation type="submission" date="2008-07" db="EMBL/GenBank/DDBJ databases">
        <authorList>
            <person name="El-Sayed N."/>
            <person name="Caler E."/>
            <person name="Inman J."/>
            <person name="Amedeo P."/>
            <person name="Hass B."/>
            <person name="Wortman J."/>
        </authorList>
    </citation>
    <scope>NUCLEOTIDE SEQUENCE [LARGE SCALE GENOMIC DNA]</scope>
    <source>
        <strain evidence="7">ATCC 50983 / TXsc</strain>
    </source>
</reference>
<feature type="region of interest" description="Disordered" evidence="4">
    <location>
        <begin position="657"/>
        <end position="678"/>
    </location>
</feature>
<evidence type="ECO:0000256" key="4">
    <source>
        <dbReference type="SAM" id="MobiDB-lite"/>
    </source>
</evidence>
<dbReference type="Pfam" id="PF00246">
    <property type="entry name" value="Peptidase_M14"/>
    <property type="match status" value="1"/>
</dbReference>
<feature type="compositionally biased region" description="Basic and acidic residues" evidence="4">
    <location>
        <begin position="665"/>
        <end position="676"/>
    </location>
</feature>
<organism evidence="7">
    <name type="scientific">Perkinsus marinus (strain ATCC 50983 / TXsc)</name>
    <dbReference type="NCBI Taxonomy" id="423536"/>
    <lineage>
        <taxon>Eukaryota</taxon>
        <taxon>Sar</taxon>
        <taxon>Alveolata</taxon>
        <taxon>Perkinsozoa</taxon>
        <taxon>Perkinsea</taxon>
        <taxon>Perkinsida</taxon>
        <taxon>Perkinsidae</taxon>
        <taxon>Perkinsus</taxon>
    </lineage>
</organism>
<evidence type="ECO:0000256" key="1">
    <source>
        <dbReference type="ARBA" id="ARBA00001947"/>
    </source>
</evidence>
<feature type="compositionally biased region" description="Basic residues" evidence="4">
    <location>
        <begin position="1"/>
        <end position="29"/>
    </location>
</feature>
<dbReference type="PANTHER" id="PTHR12756:SF11">
    <property type="entry name" value="CYTOSOLIC CARBOXYPEPTIDASE 1"/>
    <property type="match status" value="1"/>
</dbReference>
<dbReference type="GO" id="GO:0004181">
    <property type="term" value="F:metallocarboxypeptidase activity"/>
    <property type="evidence" value="ECO:0007669"/>
    <property type="project" value="InterPro"/>
</dbReference>
<dbReference type="Gene3D" id="2.60.40.3120">
    <property type="match status" value="1"/>
</dbReference>
<keyword evidence="7" id="KW-1185">Reference proteome</keyword>
<dbReference type="PANTHER" id="PTHR12756">
    <property type="entry name" value="CYTOSOLIC CARBOXYPEPTIDASE"/>
    <property type="match status" value="1"/>
</dbReference>
<dbReference type="InterPro" id="IPR000834">
    <property type="entry name" value="Peptidase_M14"/>
</dbReference>
<sequence length="716" mass="81057">MPHIKNRKERRRSTSLKRLRGVKNAKSKNKNWSEIPQNEDRLVSTDAPKGSSLEGGDKPLRPSQRRQNMEYPLQLQKPRTAVQPLTVAQLTDPHANCIIHDRDLLRGTCVYNRKREPVDLQHLVDQALNDRDVVVAGRFGTGRLRKGTCPRTPMYSPIGPENDILVFESRFESGNLQTAVKVGDWEYDLVVCPDTNTYGNTQWFFFSVENLSRGSSIKLNLVTMGKPSSLFQKGMQPVVWSKQEFHQGNGIGWVRGAGISNVEYGKTNTDKHLLTRVAAALEVGDFCEGVAAIEIACQAASFVEASVLTFEYTPHWDDDTVYFAYTFPYTLSRLQNFIKGMESSRGGQKYLSRYPLCRTLAGNRLDMLTITRSREESDPGLDDETMDEEDDHLVLHETRKQYIVITARVHPGESVSSYACEGLIRELLSDSDLARKLRAKYIFKIVPMLNPDGVVLGNYRSNLSGRDLNRVWNQPCKFLHPTMNPRMRANIPPFIPPPSMRTRDAVITPLMESSENYVLSAKNCYFQMQPQKESTARITIYKEFTLPKCLTVEISFCGCEEKQFTIKDYLHIGHEIAEAFGEMTDASVELPEDLSEEVIKRFIKQAEKAAANDAGILARDHWRFYRVPISGSDSDPEADLKPPSRKVVVKRRRTVVKETKRKSGRRDSKAKNKNDDSELSGTSIELCVAVACLRQSSEECSEVEVTTYHTTSYGNL</sequence>
<evidence type="ECO:0000256" key="3">
    <source>
        <dbReference type="PROSITE-ProRule" id="PRU01379"/>
    </source>
</evidence>
<dbReference type="EMBL" id="GG677298">
    <property type="protein sequence ID" value="EER10645.1"/>
    <property type="molecule type" value="Genomic_DNA"/>
</dbReference>
<comment type="similarity">
    <text evidence="2 3">Belongs to the peptidase M14 family.</text>
</comment>
<dbReference type="OMA" id="QYDEYQT"/>
<feature type="domain" description="Peptidase M14" evidence="5">
    <location>
        <begin position="327"/>
        <end position="584"/>
    </location>
</feature>
<dbReference type="SUPFAM" id="SSF53187">
    <property type="entry name" value="Zn-dependent exopeptidases"/>
    <property type="match status" value="1"/>
</dbReference>
<dbReference type="OrthoDB" id="10253041at2759"/>
<dbReference type="Gene3D" id="3.40.630.10">
    <property type="entry name" value="Zn peptidases"/>
    <property type="match status" value="1"/>
</dbReference>
<dbReference type="InParanoid" id="C5KY38"/>
<dbReference type="RefSeq" id="XP_002778850.1">
    <property type="nucleotide sequence ID" value="XM_002778804.1"/>
</dbReference>
<evidence type="ECO:0000259" key="5">
    <source>
        <dbReference type="PROSITE" id="PS52035"/>
    </source>
</evidence>
<dbReference type="PROSITE" id="PS52035">
    <property type="entry name" value="PEPTIDASE_M14"/>
    <property type="match status" value="1"/>
</dbReference>
<dbReference type="GeneID" id="9038861"/>
<name>C5KY38_PERM5</name>
<proteinExistence type="inferred from homology"/>